<gene>
    <name evidence="5" type="ORF">J0J69_08585</name>
    <name evidence="6" type="ORF">J0J70_05405</name>
</gene>
<evidence type="ECO:0000313" key="6">
    <source>
        <dbReference type="EMBL" id="UUF09394.1"/>
    </source>
</evidence>
<organism evidence="6 8">
    <name type="scientific">Turicibacter bilis</name>
    <dbReference type="NCBI Taxonomy" id="2735723"/>
    <lineage>
        <taxon>Bacteria</taxon>
        <taxon>Bacillati</taxon>
        <taxon>Bacillota</taxon>
        <taxon>Erysipelotrichia</taxon>
        <taxon>Erysipelotrichales</taxon>
        <taxon>Turicibacteraceae</taxon>
        <taxon>Turicibacter</taxon>
    </lineage>
</organism>
<dbReference type="InterPro" id="IPR019808">
    <property type="entry name" value="Histidine_triad_CS"/>
</dbReference>
<dbReference type="Proteomes" id="UP001058016">
    <property type="component" value="Chromosome"/>
</dbReference>
<dbReference type="PROSITE" id="PS00892">
    <property type="entry name" value="HIT_1"/>
    <property type="match status" value="1"/>
</dbReference>
<dbReference type="Gene3D" id="3.30.428.10">
    <property type="entry name" value="HIT-like"/>
    <property type="match status" value="1"/>
</dbReference>
<evidence type="ECO:0000259" key="4">
    <source>
        <dbReference type="PROSITE" id="PS51084"/>
    </source>
</evidence>
<dbReference type="PROSITE" id="PS51084">
    <property type="entry name" value="HIT_2"/>
    <property type="match status" value="1"/>
</dbReference>
<dbReference type="PANTHER" id="PTHR46648:SF1">
    <property type="entry name" value="ADENOSINE 5'-MONOPHOSPHORAMIDASE HNT1"/>
    <property type="match status" value="1"/>
</dbReference>
<dbReference type="InterPro" id="IPR011146">
    <property type="entry name" value="HIT-like"/>
</dbReference>
<dbReference type="GO" id="GO:0003824">
    <property type="term" value="F:catalytic activity"/>
    <property type="evidence" value="ECO:0007669"/>
    <property type="project" value="InterPro"/>
</dbReference>
<evidence type="ECO:0000313" key="7">
    <source>
        <dbReference type="Proteomes" id="UP001058016"/>
    </source>
</evidence>
<dbReference type="Proteomes" id="UP001058072">
    <property type="component" value="Chromosome"/>
</dbReference>
<feature type="domain" description="HIT" evidence="4">
    <location>
        <begin position="5"/>
        <end position="113"/>
    </location>
</feature>
<feature type="active site" description="Tele-AMP-histidine intermediate" evidence="1">
    <location>
        <position position="99"/>
    </location>
</feature>
<dbReference type="EMBL" id="CP071250">
    <property type="protein sequence ID" value="UUF09394.1"/>
    <property type="molecule type" value="Genomic_DNA"/>
</dbReference>
<dbReference type="GO" id="GO:0009117">
    <property type="term" value="P:nucleotide metabolic process"/>
    <property type="evidence" value="ECO:0007669"/>
    <property type="project" value="TreeGrafter"/>
</dbReference>
<dbReference type="CDD" id="cd01277">
    <property type="entry name" value="HINT_subgroup"/>
    <property type="match status" value="1"/>
</dbReference>
<reference evidence="6 7" key="1">
    <citation type="submission" date="2021-03" db="EMBL/GenBank/DDBJ databases">
        <title>Comparative Genomics and Metabolomics in the genus Turicibacter.</title>
        <authorList>
            <person name="Maki J."/>
            <person name="Looft T."/>
        </authorList>
    </citation>
    <scope>NUCLEOTIDE SEQUENCE</scope>
    <source>
        <strain evidence="6">ISU324</strain>
        <strain evidence="5 7">MMM721</strain>
    </source>
</reference>
<dbReference type="InterPro" id="IPR036265">
    <property type="entry name" value="HIT-like_sf"/>
</dbReference>
<evidence type="ECO:0000313" key="8">
    <source>
        <dbReference type="Proteomes" id="UP001058072"/>
    </source>
</evidence>
<keyword evidence="7" id="KW-1185">Reference proteome</keyword>
<evidence type="ECO:0000313" key="5">
    <source>
        <dbReference type="EMBL" id="UUF05153.1"/>
    </source>
</evidence>
<dbReference type="PRINTS" id="PR00332">
    <property type="entry name" value="HISTRIAD"/>
</dbReference>
<dbReference type="PANTHER" id="PTHR46648">
    <property type="entry name" value="HIT FAMILY PROTEIN 1"/>
    <property type="match status" value="1"/>
</dbReference>
<dbReference type="InterPro" id="IPR039384">
    <property type="entry name" value="HINT"/>
</dbReference>
<dbReference type="AlphaFoldDB" id="A0A9Q9CI74"/>
<dbReference type="Pfam" id="PF01230">
    <property type="entry name" value="HIT"/>
    <property type="match status" value="1"/>
</dbReference>
<accession>A0A9Q9CI74</accession>
<evidence type="ECO:0000256" key="1">
    <source>
        <dbReference type="PIRSR" id="PIRSR601310-1"/>
    </source>
</evidence>
<dbReference type="SUPFAM" id="SSF54197">
    <property type="entry name" value="HIT-like"/>
    <property type="match status" value="1"/>
</dbReference>
<proteinExistence type="predicted"/>
<evidence type="ECO:0000256" key="3">
    <source>
        <dbReference type="PROSITE-ProRule" id="PRU00464"/>
    </source>
</evidence>
<dbReference type="InterPro" id="IPR001310">
    <property type="entry name" value="Histidine_triad_HIT"/>
</dbReference>
<name>A0A9Q9CI74_9FIRM</name>
<feature type="short sequence motif" description="Histidine triad motif" evidence="2 3">
    <location>
        <begin position="97"/>
        <end position="101"/>
    </location>
</feature>
<dbReference type="RefSeq" id="WP_212724641.1">
    <property type="nucleotide sequence ID" value="NZ_CP071249.1"/>
</dbReference>
<protein>
    <submittedName>
        <fullName evidence="6">HIT family protein</fullName>
    </submittedName>
</protein>
<evidence type="ECO:0000256" key="2">
    <source>
        <dbReference type="PIRSR" id="PIRSR601310-3"/>
    </source>
</evidence>
<dbReference type="FunFam" id="3.30.428.10:FF:000014">
    <property type="entry name" value="Putative histidine triad (HIT) protein"/>
    <property type="match status" value="1"/>
</dbReference>
<dbReference type="EMBL" id="CP071249">
    <property type="protein sequence ID" value="UUF05153.1"/>
    <property type="molecule type" value="Genomic_DNA"/>
</dbReference>
<sequence length="139" mass="15835">MKQCIFCKIINKEIPGHILFENEHVLAFLDISQTTKGHTLVIPKNHVKDVFSMTEEDMAHVFSVVPKIANALKTTFNADGMNIVNNNKPVAGQTVFHYHVHLIPRYTFEDSFDVKYTNNMSNYTPETLAALKEEILTNL</sequence>